<name>A0ABP0ZHF9_9ASCO</name>
<dbReference type="PANTHER" id="PTHR11086:SF18">
    <property type="entry name" value="DEOXYCYTIDYLATE DEAMINASE"/>
    <property type="match status" value="1"/>
</dbReference>
<dbReference type="InterPro" id="IPR035105">
    <property type="entry name" value="Deoxycytidylate_deaminase_dom"/>
</dbReference>
<keyword evidence="5" id="KW-0378">Hydrolase</keyword>
<dbReference type="Gene3D" id="3.40.50.300">
    <property type="entry name" value="P-loop containing nucleotide triphosphate hydrolases"/>
    <property type="match status" value="1"/>
</dbReference>
<dbReference type="InterPro" id="IPR015517">
    <property type="entry name" value="dCMP_deaminase-rel"/>
</dbReference>
<dbReference type="RefSeq" id="XP_066828230.1">
    <property type="nucleotide sequence ID" value="XM_066971164.1"/>
</dbReference>
<keyword evidence="3" id="KW-0479">Metal-binding</keyword>
<dbReference type="CDD" id="cd01286">
    <property type="entry name" value="deoxycytidylate_deaminase"/>
    <property type="match status" value="1"/>
</dbReference>
<dbReference type="Proteomes" id="UP001497383">
    <property type="component" value="Chromosome 2"/>
</dbReference>
<dbReference type="SUPFAM" id="SSF52540">
    <property type="entry name" value="P-loop containing nucleoside triphosphate hydrolases"/>
    <property type="match status" value="1"/>
</dbReference>
<dbReference type="PROSITE" id="PS00903">
    <property type="entry name" value="CYT_DCMP_DEAMINASES_1"/>
    <property type="match status" value="1"/>
</dbReference>
<comment type="cofactor">
    <cofactor evidence="1">
        <name>Zn(2+)</name>
        <dbReference type="ChEBI" id="CHEBI:29105"/>
    </cofactor>
</comment>
<evidence type="ECO:0000256" key="8">
    <source>
        <dbReference type="ARBA" id="ARBA00041763"/>
    </source>
</evidence>
<evidence type="ECO:0000256" key="5">
    <source>
        <dbReference type="ARBA" id="ARBA00022801"/>
    </source>
</evidence>
<dbReference type="PROSITE" id="PS51747">
    <property type="entry name" value="CYT_DCMP_DEAMINASES_2"/>
    <property type="match status" value="1"/>
</dbReference>
<keyword evidence="11" id="KW-1185">Reference proteome</keyword>
<organism evidence="10 11">
    <name type="scientific">Lodderomyces beijingensis</name>
    <dbReference type="NCBI Taxonomy" id="1775926"/>
    <lineage>
        <taxon>Eukaryota</taxon>
        <taxon>Fungi</taxon>
        <taxon>Dikarya</taxon>
        <taxon>Ascomycota</taxon>
        <taxon>Saccharomycotina</taxon>
        <taxon>Pichiomycetes</taxon>
        <taxon>Debaryomycetaceae</taxon>
        <taxon>Candida/Lodderomyces clade</taxon>
        <taxon>Lodderomyces</taxon>
    </lineage>
</organism>
<evidence type="ECO:0000256" key="6">
    <source>
        <dbReference type="ARBA" id="ARBA00022833"/>
    </source>
</evidence>
<evidence type="ECO:0000256" key="1">
    <source>
        <dbReference type="ARBA" id="ARBA00001947"/>
    </source>
</evidence>
<dbReference type="InterPro" id="IPR016193">
    <property type="entry name" value="Cytidine_deaminase-like"/>
</dbReference>
<dbReference type="InterPro" id="IPR002125">
    <property type="entry name" value="CMP_dCMP_dom"/>
</dbReference>
<dbReference type="EC" id="3.5.4.12" evidence="7"/>
<dbReference type="InterPro" id="IPR016192">
    <property type="entry name" value="APOBEC/CMP_deaminase_Zn-bd"/>
</dbReference>
<protein>
    <recommendedName>
        <fullName evidence="8">dCMP deaminase</fullName>
        <ecNumber evidence="7">3.5.4.12</ecNumber>
    </recommendedName>
    <alternativeName>
        <fullName evidence="8">dCMP deaminase</fullName>
    </alternativeName>
</protein>
<evidence type="ECO:0000259" key="9">
    <source>
        <dbReference type="PROSITE" id="PS51747"/>
    </source>
</evidence>
<dbReference type="SUPFAM" id="SSF53927">
    <property type="entry name" value="Cytidine deaminase-like"/>
    <property type="match status" value="1"/>
</dbReference>
<keyword evidence="6" id="KW-0862">Zinc</keyword>
<gene>
    <name evidence="10" type="ORF">LODBEIA_P12920</name>
</gene>
<evidence type="ECO:0000256" key="3">
    <source>
        <dbReference type="ARBA" id="ARBA00022723"/>
    </source>
</evidence>
<dbReference type="Gene3D" id="3.40.140.10">
    <property type="entry name" value="Cytidine Deaminase, domain 2"/>
    <property type="match status" value="1"/>
</dbReference>
<evidence type="ECO:0000256" key="2">
    <source>
        <dbReference type="ARBA" id="ARBA00006576"/>
    </source>
</evidence>
<accession>A0ABP0ZHF9</accession>
<dbReference type="PANTHER" id="PTHR11086">
    <property type="entry name" value="DEOXYCYTIDYLATE DEAMINASE-RELATED"/>
    <property type="match status" value="1"/>
</dbReference>
<evidence type="ECO:0000313" key="10">
    <source>
        <dbReference type="EMBL" id="CAK9436770.1"/>
    </source>
</evidence>
<keyword evidence="4" id="KW-0545">Nucleotide biosynthesis</keyword>
<dbReference type="Pfam" id="PF00383">
    <property type="entry name" value="dCMP_cyt_deam_1"/>
    <property type="match status" value="1"/>
</dbReference>
<dbReference type="InterPro" id="IPR027417">
    <property type="entry name" value="P-loop_NTPase"/>
</dbReference>
<feature type="domain" description="CMP/dCMP-type deaminase" evidence="9">
    <location>
        <begin position="189"/>
        <end position="319"/>
    </location>
</feature>
<evidence type="ECO:0000313" key="11">
    <source>
        <dbReference type="Proteomes" id="UP001497383"/>
    </source>
</evidence>
<dbReference type="GeneID" id="92206488"/>
<reference evidence="10 11" key="1">
    <citation type="submission" date="2024-03" db="EMBL/GenBank/DDBJ databases">
        <authorList>
            <person name="Brejova B."/>
        </authorList>
    </citation>
    <scope>NUCLEOTIDE SEQUENCE [LARGE SCALE GENOMIC DNA]</scope>
    <source>
        <strain evidence="10 11">CBS 14171</strain>
    </source>
</reference>
<evidence type="ECO:0000256" key="7">
    <source>
        <dbReference type="ARBA" id="ARBA00038938"/>
    </source>
</evidence>
<evidence type="ECO:0000256" key="4">
    <source>
        <dbReference type="ARBA" id="ARBA00022727"/>
    </source>
</evidence>
<sequence length="339" mass="38507">MLVGISGTLSSGKTEVARYLTFQGFKVISYLPSAELEENHVACTPESEEVNQEMVQLAIRDYSRMENYKTFKELGDLVDFVTVNWRDNYVITHINDLTMLKALQKRPFFLHISIDAPIYVRYKRSRQYHKTLDQFVMENDAALFNAKSSLLEINNQAQVKIINTSTSIKDLFIKLSEVNLLNPSRLRPTWDSYFMRLADLAALRSNCMKRRVGCVIVRENRVVATGYNGTPRHLPNCNEGGCSRCNEGQGDGNLLSTCLCLHAEENALLEAGRDRIREDSVLYCNTCPCLTCSIKIVQSGIREVVYAQSYSMDEKSHDVMSTANITLRQYQPPIDGIFI</sequence>
<comment type="similarity">
    <text evidence="2">Belongs to the cytidine and deoxycytidylate deaminase family.</text>
</comment>
<proteinExistence type="inferred from homology"/>
<dbReference type="EMBL" id="OZ022406">
    <property type="protein sequence ID" value="CAK9436770.1"/>
    <property type="molecule type" value="Genomic_DNA"/>
</dbReference>